<dbReference type="PANTHER" id="PTHR24112">
    <property type="entry name" value="LEUCINE-RICH REPEAT, ISOFORM F-RELATED"/>
    <property type="match status" value="1"/>
</dbReference>
<evidence type="ECO:0000256" key="5">
    <source>
        <dbReference type="ARBA" id="ARBA00041209"/>
    </source>
</evidence>
<dbReference type="Proteomes" id="UP000541332">
    <property type="component" value="Unassembled WGS sequence"/>
</dbReference>
<keyword evidence="1" id="KW-0433">Leucine-rich repeat</keyword>
<evidence type="ECO:0000313" key="7">
    <source>
        <dbReference type="EMBL" id="NXW83756.1"/>
    </source>
</evidence>
<evidence type="ECO:0000256" key="1">
    <source>
        <dbReference type="ARBA" id="ARBA00022614"/>
    </source>
</evidence>
<evidence type="ECO:0000256" key="3">
    <source>
        <dbReference type="ARBA" id="ARBA00038315"/>
    </source>
</evidence>
<dbReference type="PANTHER" id="PTHR24112:SF9">
    <property type="entry name" value="PROTEIN PHOSPHATASE 1 REGULATORY SUBUNIT 37"/>
    <property type="match status" value="1"/>
</dbReference>
<organism evidence="7 8">
    <name type="scientific">Pampusana beccarii</name>
    <name type="common">Western bronze ground-dove</name>
    <dbReference type="NCBI Taxonomy" id="2953425"/>
    <lineage>
        <taxon>Eukaryota</taxon>
        <taxon>Metazoa</taxon>
        <taxon>Chordata</taxon>
        <taxon>Craniata</taxon>
        <taxon>Vertebrata</taxon>
        <taxon>Euteleostomi</taxon>
        <taxon>Archelosauria</taxon>
        <taxon>Archosauria</taxon>
        <taxon>Dinosauria</taxon>
        <taxon>Saurischia</taxon>
        <taxon>Theropoda</taxon>
        <taxon>Coelurosauria</taxon>
        <taxon>Aves</taxon>
        <taxon>Neognathae</taxon>
        <taxon>Neoaves</taxon>
        <taxon>Columbimorphae</taxon>
        <taxon>Columbiformes</taxon>
        <taxon>Columbidae</taxon>
        <taxon>Pampusana</taxon>
    </lineage>
</organism>
<comment type="similarity">
    <text evidence="3">Belongs to the PPP1R37 family.</text>
</comment>
<feature type="non-terminal residue" evidence="7">
    <location>
        <position position="438"/>
    </location>
</feature>
<evidence type="ECO:0000256" key="2">
    <source>
        <dbReference type="ARBA" id="ARBA00022737"/>
    </source>
</evidence>
<dbReference type="Pfam" id="PF13516">
    <property type="entry name" value="LRR_6"/>
    <property type="match status" value="3"/>
</dbReference>
<sequence length="438" mass="46906">ATALKMNVNLRELYLADNKLNGLQDSAQLGNLLKFNCYIQILDLRNNHILDSGLAYLCEGLKEQQKGLVTLVLWNNQLTHTGMAYLGMTLPHTQSLETLNLGHNPIGNEGVRNLKNGLIGNRSVLRLGLASTKLTCEGAVAVAEFIAESPRLLRLDLRENEIKTGGLMALSLALKVNHSLLRLDLDREPKKEAVKSFLETQKALLAEIQNGCKRNFVLAREREEQQLQHSASMPEIADEDEAPTEATAEGTEPAEPAANGAGDDDGGDDGDDGTDSDSDTDEEADAGLEAKDSSETPEPPDSADGVTALGTAPDRPCPLAERGAPEAAERRISVSSPGRGHKIFVVTRVEALPERAEPPDPETPANGAPPARGDPPSRTDPPLPNGLKPDFARALPDADGDSKAGSCAAQHELSCSKNEQELEELLREAVQDAGQEPL</sequence>
<evidence type="ECO:0000313" key="8">
    <source>
        <dbReference type="Proteomes" id="UP000541332"/>
    </source>
</evidence>
<evidence type="ECO:0000256" key="6">
    <source>
        <dbReference type="SAM" id="MobiDB-lite"/>
    </source>
</evidence>
<dbReference type="EMBL" id="VWYH01001861">
    <property type="protein sequence ID" value="NXW83756.1"/>
    <property type="molecule type" value="Genomic_DNA"/>
</dbReference>
<dbReference type="SMART" id="SM00368">
    <property type="entry name" value="LRR_RI"/>
    <property type="match status" value="6"/>
</dbReference>
<reference evidence="7 8" key="1">
    <citation type="submission" date="2020-02" db="EMBL/GenBank/DDBJ databases">
        <title>Bird 10,000 Genomes (B10K) Project - Family phase.</title>
        <authorList>
            <person name="Zhang G."/>
        </authorList>
    </citation>
    <scope>NUCLEOTIDE SEQUENCE [LARGE SCALE GENOMIC DNA]</scope>
    <source>
        <strain evidence="7">B10K-DU-006-06</strain>
    </source>
</reference>
<feature type="region of interest" description="Disordered" evidence="6">
    <location>
        <begin position="223"/>
        <end position="407"/>
    </location>
</feature>
<keyword evidence="8" id="KW-1185">Reference proteome</keyword>
<feature type="non-terminal residue" evidence="7">
    <location>
        <position position="1"/>
    </location>
</feature>
<proteinExistence type="inferred from homology"/>
<evidence type="ECO:0000256" key="4">
    <source>
        <dbReference type="ARBA" id="ARBA00040684"/>
    </source>
</evidence>
<dbReference type="Gene3D" id="3.80.10.10">
    <property type="entry name" value="Ribonuclease Inhibitor"/>
    <property type="match status" value="1"/>
</dbReference>
<dbReference type="OrthoDB" id="10034042at2759"/>
<feature type="compositionally biased region" description="Low complexity" evidence="6">
    <location>
        <begin position="244"/>
        <end position="261"/>
    </location>
</feature>
<feature type="compositionally biased region" description="Basic and acidic residues" evidence="6">
    <location>
        <begin position="323"/>
        <end position="332"/>
    </location>
</feature>
<dbReference type="InterPro" id="IPR051279">
    <property type="entry name" value="PP1-Reg/Actin-Interact_Protein"/>
</dbReference>
<dbReference type="InterPro" id="IPR032675">
    <property type="entry name" value="LRR_dom_sf"/>
</dbReference>
<feature type="compositionally biased region" description="Acidic residues" evidence="6">
    <location>
        <begin position="262"/>
        <end position="286"/>
    </location>
</feature>
<comment type="caution">
    <text evidence="7">The sequence shown here is derived from an EMBL/GenBank/DDBJ whole genome shotgun (WGS) entry which is preliminary data.</text>
</comment>
<protein>
    <recommendedName>
        <fullName evidence="4">Protein phosphatase 1 regulatory subunit 37</fullName>
    </recommendedName>
    <alternativeName>
        <fullName evidence="5">Leucine-rich repeat-containing protein 68</fullName>
    </alternativeName>
</protein>
<name>A0A7L4F9U5_9COLU</name>
<dbReference type="CDD" id="cd00116">
    <property type="entry name" value="LRR_RI"/>
    <property type="match status" value="1"/>
</dbReference>
<dbReference type="InterPro" id="IPR001611">
    <property type="entry name" value="Leu-rich_rpt"/>
</dbReference>
<dbReference type="AlphaFoldDB" id="A0A7L4F9U5"/>
<keyword evidence="2" id="KW-0677">Repeat</keyword>
<dbReference type="SUPFAM" id="SSF52047">
    <property type="entry name" value="RNI-like"/>
    <property type="match status" value="1"/>
</dbReference>
<accession>A0A7L4F9U5</accession>
<dbReference type="PROSITE" id="PS51450">
    <property type="entry name" value="LRR"/>
    <property type="match status" value="1"/>
</dbReference>
<gene>
    <name evidence="7" type="primary">Ppp1r37</name>
    <name evidence="7" type="ORF">ALOBEC_R14985</name>
</gene>